<organism evidence="1 2">
    <name type="scientific">Camellia lanceoleosa</name>
    <dbReference type="NCBI Taxonomy" id="1840588"/>
    <lineage>
        <taxon>Eukaryota</taxon>
        <taxon>Viridiplantae</taxon>
        <taxon>Streptophyta</taxon>
        <taxon>Embryophyta</taxon>
        <taxon>Tracheophyta</taxon>
        <taxon>Spermatophyta</taxon>
        <taxon>Magnoliopsida</taxon>
        <taxon>eudicotyledons</taxon>
        <taxon>Gunneridae</taxon>
        <taxon>Pentapetalae</taxon>
        <taxon>asterids</taxon>
        <taxon>Ericales</taxon>
        <taxon>Theaceae</taxon>
        <taxon>Camellia</taxon>
    </lineage>
</organism>
<dbReference type="EMBL" id="CM045772">
    <property type="protein sequence ID" value="KAI7984724.1"/>
    <property type="molecule type" value="Genomic_DNA"/>
</dbReference>
<keyword evidence="2" id="KW-1185">Reference proteome</keyword>
<name>A0ACC0F8Z3_9ERIC</name>
<reference evidence="1 2" key="1">
    <citation type="journal article" date="2022" name="Plant J.">
        <title>Chromosome-level genome of Camellia lanceoleosa provides a valuable resource for understanding genome evolution and self-incompatibility.</title>
        <authorList>
            <person name="Gong W."/>
            <person name="Xiao S."/>
            <person name="Wang L."/>
            <person name="Liao Z."/>
            <person name="Chang Y."/>
            <person name="Mo W."/>
            <person name="Hu G."/>
            <person name="Li W."/>
            <person name="Zhao G."/>
            <person name="Zhu H."/>
            <person name="Hu X."/>
            <person name="Ji K."/>
            <person name="Xiang X."/>
            <person name="Song Q."/>
            <person name="Yuan D."/>
            <person name="Jin S."/>
            <person name="Zhang L."/>
        </authorList>
    </citation>
    <scope>NUCLEOTIDE SEQUENCE [LARGE SCALE GENOMIC DNA]</scope>
    <source>
        <strain evidence="1">SQ_2022a</strain>
    </source>
</reference>
<protein>
    <submittedName>
        <fullName evidence="1">Signal recognition particle 54 kDa protein 3</fullName>
    </submittedName>
</protein>
<gene>
    <name evidence="1" type="ORF">LOK49_LG14G01726</name>
</gene>
<sequence length="72" mass="7752">MKGLKIPKKAEMSALSRNLNAQHMSKVLPPQMLQQIGGMGGLQTLVGSSKDMMGMFGGTERAAQIESLLFCQ</sequence>
<accession>A0ACC0F8Z3</accession>
<comment type="caution">
    <text evidence="1">The sequence shown here is derived from an EMBL/GenBank/DDBJ whole genome shotgun (WGS) entry which is preliminary data.</text>
</comment>
<evidence type="ECO:0000313" key="2">
    <source>
        <dbReference type="Proteomes" id="UP001060215"/>
    </source>
</evidence>
<evidence type="ECO:0000313" key="1">
    <source>
        <dbReference type="EMBL" id="KAI7984724.1"/>
    </source>
</evidence>
<proteinExistence type="predicted"/>
<dbReference type="Proteomes" id="UP001060215">
    <property type="component" value="Chromosome 15"/>
</dbReference>